<sequence length="440" mass="46992">MAKNQGLGHVGVSRRGFLGLAGGVAGAAAVSPLLAACSSGAATGSGPLKFWDMPWGGTAYSPAAKRLTEAYQPATGLPTAQYQQIQWANFTQTFSAAVASNTGPAVSTGGGFQAFQFASEGAIAYADHLIDTFKKDGTYDDFLPGTIEAMKTEKGYAAVPWAIDIRVWWYRKSVMDQVGVEPPTTWPELLSTGKKLAAQGYYGFAAGAGAGQPIGGQQMLMMMVNNGGGIFNAGGELDLLNDRNIEAMEFVRELVSNKIIDPRAVGYTIDNVNSQWKNKKFVMGIDTPGLDSILGDTSGDLLVMKPLAGPHGDKACLTFINNIMMYSNTPSQEGSEAFLTYYVKNMKTYWQQNLVPGLPTLKSIVALPEFQKQKNKVDVIQDWQPIGKSFAAQATELTPALAKIDSGQAISSFAQTMFAGRTDAKAALRTFQDALSALIK</sequence>
<dbReference type="InterPro" id="IPR006059">
    <property type="entry name" value="SBP"/>
</dbReference>
<dbReference type="AlphaFoldDB" id="A0A4R6KLH3"/>
<keyword evidence="1" id="KW-0732">Signal</keyword>
<comment type="caution">
    <text evidence="2">The sequence shown here is derived from an EMBL/GenBank/DDBJ whole genome shotgun (WGS) entry which is preliminary data.</text>
</comment>
<feature type="signal peptide" evidence="1">
    <location>
        <begin position="1"/>
        <end position="35"/>
    </location>
</feature>
<name>A0A4R6KLH3_9ACTN</name>
<protein>
    <submittedName>
        <fullName evidence="2">Multiple sugar transport system substrate-binding protein</fullName>
    </submittedName>
</protein>
<gene>
    <name evidence="2" type="ORF">EV643_103375</name>
</gene>
<dbReference type="EMBL" id="SNWQ01000003">
    <property type="protein sequence ID" value="TDO51636.1"/>
    <property type="molecule type" value="Genomic_DNA"/>
</dbReference>
<evidence type="ECO:0000313" key="2">
    <source>
        <dbReference type="EMBL" id="TDO51636.1"/>
    </source>
</evidence>
<dbReference type="Gene3D" id="3.40.190.10">
    <property type="entry name" value="Periplasmic binding protein-like II"/>
    <property type="match status" value="2"/>
</dbReference>
<dbReference type="PANTHER" id="PTHR43649">
    <property type="entry name" value="ARABINOSE-BINDING PROTEIN-RELATED"/>
    <property type="match status" value="1"/>
</dbReference>
<dbReference type="SUPFAM" id="SSF53850">
    <property type="entry name" value="Periplasmic binding protein-like II"/>
    <property type="match status" value="1"/>
</dbReference>
<organism evidence="2 3">
    <name type="scientific">Kribbella caucasensis</name>
    <dbReference type="NCBI Taxonomy" id="2512215"/>
    <lineage>
        <taxon>Bacteria</taxon>
        <taxon>Bacillati</taxon>
        <taxon>Actinomycetota</taxon>
        <taxon>Actinomycetes</taxon>
        <taxon>Propionibacteriales</taxon>
        <taxon>Kribbellaceae</taxon>
        <taxon>Kribbella</taxon>
    </lineage>
</organism>
<dbReference type="Pfam" id="PF01547">
    <property type="entry name" value="SBP_bac_1"/>
    <property type="match status" value="1"/>
</dbReference>
<keyword evidence="2" id="KW-0762">Sugar transport</keyword>
<evidence type="ECO:0000256" key="1">
    <source>
        <dbReference type="SAM" id="SignalP"/>
    </source>
</evidence>
<keyword evidence="2" id="KW-0813">Transport</keyword>
<dbReference type="OrthoDB" id="9770625at2"/>
<evidence type="ECO:0000313" key="3">
    <source>
        <dbReference type="Proteomes" id="UP000295388"/>
    </source>
</evidence>
<dbReference type="PANTHER" id="PTHR43649:SF30">
    <property type="entry name" value="ABC TRANSPORTER SUBSTRATE-BINDING PROTEIN"/>
    <property type="match status" value="1"/>
</dbReference>
<dbReference type="InterPro" id="IPR050490">
    <property type="entry name" value="Bact_solute-bd_prot1"/>
</dbReference>
<dbReference type="InterPro" id="IPR006311">
    <property type="entry name" value="TAT_signal"/>
</dbReference>
<reference evidence="2 3" key="1">
    <citation type="submission" date="2019-03" db="EMBL/GenBank/DDBJ databases">
        <title>Genomic Encyclopedia of Type Strains, Phase III (KMG-III): the genomes of soil and plant-associated and newly described type strains.</title>
        <authorList>
            <person name="Whitman W."/>
        </authorList>
    </citation>
    <scope>NUCLEOTIDE SEQUENCE [LARGE SCALE GENOMIC DNA]</scope>
    <source>
        <strain evidence="2 3">VKM Ac-2527</strain>
    </source>
</reference>
<dbReference type="PROSITE" id="PS51318">
    <property type="entry name" value="TAT"/>
    <property type="match status" value="1"/>
</dbReference>
<feature type="chain" id="PRO_5039050016" evidence="1">
    <location>
        <begin position="36"/>
        <end position="440"/>
    </location>
</feature>
<proteinExistence type="predicted"/>
<accession>A0A4R6KLH3</accession>
<dbReference type="Proteomes" id="UP000295388">
    <property type="component" value="Unassembled WGS sequence"/>
</dbReference>
<keyword evidence="3" id="KW-1185">Reference proteome</keyword>